<evidence type="ECO:0000313" key="1">
    <source>
        <dbReference type="EMBL" id="QLL74595.1"/>
    </source>
</evidence>
<protein>
    <submittedName>
        <fullName evidence="1">Uncharacterized protein</fullName>
    </submittedName>
</protein>
<name>A0A7H9EBK4_9LACO</name>
<proteinExistence type="predicted"/>
<accession>A0A7H9EBK4</accession>
<gene>
    <name evidence="1" type="ORF">GTO85_09675</name>
</gene>
<sequence>MKALMINKDKSLDYGVLGYEADTELRPESNFYLDDRKHVLNDAFALVVKLPHDKGFNVWTKGKLGFANYRKFIETWDILTTCAMEDIKNGI</sequence>
<dbReference type="AlphaFoldDB" id="A0A7H9EBK4"/>
<dbReference type="RefSeq" id="WP_180860743.1">
    <property type="nucleotide sequence ID" value="NZ_CP047415.1"/>
</dbReference>
<reference evidence="1 2" key="1">
    <citation type="submission" date="2020-01" db="EMBL/GenBank/DDBJ databases">
        <title>Complete and circular genome sequences of six lactobacillus isolates from horses.</title>
        <authorList>
            <person name="Hassan H.M."/>
        </authorList>
    </citation>
    <scope>NUCLEOTIDE SEQUENCE [LARGE SCALE GENOMIC DNA]</scope>
    <source>
        <strain evidence="1 2">1D</strain>
    </source>
</reference>
<evidence type="ECO:0000313" key="2">
    <source>
        <dbReference type="Proteomes" id="UP000510660"/>
    </source>
</evidence>
<dbReference type="EMBL" id="CP047415">
    <property type="protein sequence ID" value="QLL74595.1"/>
    <property type="molecule type" value="Genomic_DNA"/>
</dbReference>
<organism evidence="1 2">
    <name type="scientific">Lactobacillus crispatus</name>
    <dbReference type="NCBI Taxonomy" id="47770"/>
    <lineage>
        <taxon>Bacteria</taxon>
        <taxon>Bacillati</taxon>
        <taxon>Bacillota</taxon>
        <taxon>Bacilli</taxon>
        <taxon>Lactobacillales</taxon>
        <taxon>Lactobacillaceae</taxon>
        <taxon>Lactobacillus</taxon>
    </lineage>
</organism>
<dbReference type="Proteomes" id="UP000510660">
    <property type="component" value="Chromosome"/>
</dbReference>